<dbReference type="InterPro" id="IPR001674">
    <property type="entry name" value="GMP_synth_C"/>
</dbReference>
<feature type="binding site" evidence="10">
    <location>
        <begin position="236"/>
        <end position="242"/>
    </location>
    <ligand>
        <name>ATP</name>
        <dbReference type="ChEBI" id="CHEBI:30616"/>
    </ligand>
</feature>
<name>A0A0F6SGY2_9BACT</name>
<keyword evidence="7 9" id="KW-0067">ATP-binding</keyword>
<dbReference type="SUPFAM" id="SSF52402">
    <property type="entry name" value="Adenine nucleotide alpha hydrolases-like"/>
    <property type="match status" value="1"/>
</dbReference>
<dbReference type="GO" id="GO:0004810">
    <property type="term" value="F:CCA tRNA nucleotidyltransferase activity"/>
    <property type="evidence" value="ECO:0007669"/>
    <property type="project" value="InterPro"/>
</dbReference>
<dbReference type="InterPro" id="IPR029062">
    <property type="entry name" value="Class_I_gatase-like"/>
</dbReference>
<dbReference type="GO" id="GO:0005829">
    <property type="term" value="C:cytosol"/>
    <property type="evidence" value="ECO:0007669"/>
    <property type="project" value="TreeGrafter"/>
</dbReference>
<gene>
    <name evidence="9" type="primary">guaA</name>
    <name evidence="12" type="ORF">DB32_006638</name>
</gene>
<dbReference type="HAMAP" id="MF_00344">
    <property type="entry name" value="GMP_synthase"/>
    <property type="match status" value="1"/>
</dbReference>
<dbReference type="SUPFAM" id="SSF52317">
    <property type="entry name" value="Class I glutamine amidotransferase-like"/>
    <property type="match status" value="1"/>
</dbReference>
<dbReference type="Gene3D" id="3.30.300.10">
    <property type="match status" value="1"/>
</dbReference>
<comment type="catalytic activity">
    <reaction evidence="9">
        <text>XMP + L-glutamine + ATP + H2O = GMP + L-glutamate + AMP + diphosphate + 2 H(+)</text>
        <dbReference type="Rhea" id="RHEA:11680"/>
        <dbReference type="ChEBI" id="CHEBI:15377"/>
        <dbReference type="ChEBI" id="CHEBI:15378"/>
        <dbReference type="ChEBI" id="CHEBI:29985"/>
        <dbReference type="ChEBI" id="CHEBI:30616"/>
        <dbReference type="ChEBI" id="CHEBI:33019"/>
        <dbReference type="ChEBI" id="CHEBI:57464"/>
        <dbReference type="ChEBI" id="CHEBI:58115"/>
        <dbReference type="ChEBI" id="CHEBI:58359"/>
        <dbReference type="ChEBI" id="CHEBI:456215"/>
        <dbReference type="EC" id="6.3.5.2"/>
    </reaction>
</comment>
<keyword evidence="13" id="KW-1185">Reference proteome</keyword>
<evidence type="ECO:0000256" key="7">
    <source>
        <dbReference type="ARBA" id="ARBA00022840"/>
    </source>
</evidence>
<evidence type="ECO:0000256" key="9">
    <source>
        <dbReference type="HAMAP-Rule" id="MF_00344"/>
    </source>
</evidence>
<dbReference type="STRING" id="927083.DB32_006638"/>
<keyword evidence="5 9" id="KW-0332">GMP biosynthesis</keyword>
<dbReference type="GO" id="GO:0005524">
    <property type="term" value="F:ATP binding"/>
    <property type="evidence" value="ECO:0007669"/>
    <property type="project" value="UniProtKB-UniRule"/>
</dbReference>
<feature type="domain" description="GMPS ATP-PPase" evidence="11">
    <location>
        <begin position="208"/>
        <end position="408"/>
    </location>
</feature>
<dbReference type="EMBL" id="CP011125">
    <property type="protein sequence ID" value="AKF09489.1"/>
    <property type="molecule type" value="Genomic_DNA"/>
</dbReference>
<dbReference type="GO" id="GO:0003921">
    <property type="term" value="F:GMP synthase activity"/>
    <property type="evidence" value="ECO:0007669"/>
    <property type="project" value="InterPro"/>
</dbReference>
<organism evidence="12 13">
    <name type="scientific">Sandaracinus amylolyticus</name>
    <dbReference type="NCBI Taxonomy" id="927083"/>
    <lineage>
        <taxon>Bacteria</taxon>
        <taxon>Pseudomonadati</taxon>
        <taxon>Myxococcota</taxon>
        <taxon>Polyangia</taxon>
        <taxon>Polyangiales</taxon>
        <taxon>Sandaracinaceae</taxon>
        <taxon>Sandaracinus</taxon>
    </lineage>
</organism>
<evidence type="ECO:0000256" key="3">
    <source>
        <dbReference type="ARBA" id="ARBA00022598"/>
    </source>
</evidence>
<dbReference type="Pfam" id="PF00958">
    <property type="entry name" value="GMP_synt_C"/>
    <property type="match status" value="1"/>
</dbReference>
<dbReference type="UniPathway" id="UPA00189">
    <property type="reaction ID" value="UER00296"/>
</dbReference>
<keyword evidence="4 9" id="KW-0547">Nucleotide-binding</keyword>
<dbReference type="InterPro" id="IPR025777">
    <property type="entry name" value="GMPS_ATP_PPase_dom"/>
</dbReference>
<dbReference type="InterPro" id="IPR022955">
    <property type="entry name" value="GMP_synthase"/>
</dbReference>
<dbReference type="CDD" id="cd01742">
    <property type="entry name" value="GATase1_GMP_Synthase"/>
    <property type="match status" value="1"/>
</dbReference>
<dbReference type="NCBIfam" id="TIGR00888">
    <property type="entry name" value="guaA_Nterm"/>
    <property type="match status" value="1"/>
</dbReference>
<dbReference type="InterPro" id="IPR004739">
    <property type="entry name" value="GMP_synth_GATase"/>
</dbReference>
<keyword evidence="6 9" id="KW-0658">Purine biosynthesis</keyword>
<protein>
    <recommendedName>
        <fullName evidence="9">GMP synthase [glutamine-hydrolyzing]</fullName>
        <ecNumber evidence="9">6.3.5.2</ecNumber>
    </recommendedName>
    <alternativeName>
        <fullName evidence="9">GMP synthetase</fullName>
    </alternativeName>
    <alternativeName>
        <fullName evidence="9">Glutamine amidotransferase</fullName>
    </alternativeName>
</protein>
<evidence type="ECO:0000259" key="11">
    <source>
        <dbReference type="PROSITE" id="PS51553"/>
    </source>
</evidence>
<dbReference type="Pfam" id="PF02568">
    <property type="entry name" value="ThiI"/>
    <property type="match status" value="1"/>
</dbReference>
<keyword evidence="3 9" id="KW-0436">Ligase</keyword>
<evidence type="ECO:0000256" key="6">
    <source>
        <dbReference type="ARBA" id="ARBA00022755"/>
    </source>
</evidence>
<evidence type="ECO:0000313" key="12">
    <source>
        <dbReference type="EMBL" id="AKF09489.1"/>
    </source>
</evidence>
<dbReference type="PROSITE" id="PS51553">
    <property type="entry name" value="GMPS_ATP_PPASE"/>
    <property type="match status" value="1"/>
</dbReference>
<dbReference type="NCBIfam" id="NF000848">
    <property type="entry name" value="PRK00074.1"/>
    <property type="match status" value="1"/>
</dbReference>
<dbReference type="Gene3D" id="3.40.50.620">
    <property type="entry name" value="HUPs"/>
    <property type="match status" value="1"/>
</dbReference>
<dbReference type="KEGG" id="samy:DB32_006638"/>
<dbReference type="PANTHER" id="PTHR11922">
    <property type="entry name" value="GMP SYNTHASE-RELATED"/>
    <property type="match status" value="1"/>
</dbReference>
<dbReference type="Gene3D" id="3.40.50.880">
    <property type="match status" value="1"/>
</dbReference>
<evidence type="ECO:0000256" key="10">
    <source>
        <dbReference type="PROSITE-ProRule" id="PRU00886"/>
    </source>
</evidence>
<dbReference type="CDD" id="cd01997">
    <property type="entry name" value="GMP_synthase_C"/>
    <property type="match status" value="1"/>
</dbReference>
<evidence type="ECO:0000313" key="13">
    <source>
        <dbReference type="Proteomes" id="UP000034883"/>
    </source>
</evidence>
<dbReference type="InterPro" id="IPR017926">
    <property type="entry name" value="GATASE"/>
</dbReference>
<dbReference type="PRINTS" id="PR00096">
    <property type="entry name" value="GATASE"/>
</dbReference>
<feature type="active site" evidence="9">
    <location>
        <position position="183"/>
    </location>
</feature>
<dbReference type="AlphaFoldDB" id="A0A0F6SGY2"/>
<dbReference type="Proteomes" id="UP000034883">
    <property type="component" value="Chromosome"/>
</dbReference>
<dbReference type="EC" id="6.3.5.2" evidence="9"/>
<dbReference type="PRINTS" id="PR00097">
    <property type="entry name" value="ANTSNTHASEII"/>
</dbReference>
<dbReference type="InterPro" id="IPR020536">
    <property type="entry name" value="ThiI_AANH"/>
</dbReference>
<dbReference type="PROSITE" id="PS51273">
    <property type="entry name" value="GATASE_TYPE_1"/>
    <property type="match status" value="1"/>
</dbReference>
<dbReference type="InterPro" id="IPR014729">
    <property type="entry name" value="Rossmann-like_a/b/a_fold"/>
</dbReference>
<dbReference type="FunFam" id="3.40.50.880:FF:000001">
    <property type="entry name" value="GMP synthase [glutamine-hydrolyzing]"/>
    <property type="match status" value="1"/>
</dbReference>
<dbReference type="FunFam" id="3.40.50.620:FF:000001">
    <property type="entry name" value="GMP synthase [glutamine-hydrolyzing]"/>
    <property type="match status" value="1"/>
</dbReference>
<evidence type="ECO:0000256" key="1">
    <source>
        <dbReference type="ARBA" id="ARBA00002332"/>
    </source>
</evidence>
<dbReference type="SUPFAM" id="SSF54810">
    <property type="entry name" value="GMP synthetase C-terminal dimerisation domain"/>
    <property type="match status" value="1"/>
</dbReference>
<evidence type="ECO:0000256" key="8">
    <source>
        <dbReference type="ARBA" id="ARBA00022962"/>
    </source>
</evidence>
<dbReference type="PANTHER" id="PTHR11922:SF2">
    <property type="entry name" value="GMP SYNTHASE [GLUTAMINE-HYDROLYZING]"/>
    <property type="match status" value="1"/>
</dbReference>
<evidence type="ECO:0000256" key="4">
    <source>
        <dbReference type="ARBA" id="ARBA00022741"/>
    </source>
</evidence>
<sequence length="533" mass="59014">MRRVVCPPPIMDRSLVLILDFGSQYTQLIARRVREQRVYCEIHPCTIPLAQIRAMQPRAVILSGGPSSVFEEGAPSVDRGVFELGVPVLGICYGMQLFCHLLGGGVEKAAEREYGPARIEVRKAEGLLEGFQRGEHVDVWMSHGDRVRSLPPGFETLASTPNAPFAAAGNLSRRIFGVQFHPEVVHTPRGVEMLRAFLFDVAQLPPDWTPGSFVEEAIEKIRNQIGPEAHAICGLSGGVDSSVAAVLVSRAIGDRLTCIFVDNGVLRKNEAAEVVKMFKEQVAIGDHGEGRLNLVHVDASKHFMDALHGVEDPEQKRKIIGRVFIEVFEREAAKVKNATHLVQGTLYPDVIESVSFKGPSATIKTHHNVGGLPERMNLKLCEPLRELFKDEVREVGASLGMPHHVLWRHPFPGPGLAIRCLGEITQEKLDVLREADAIFIEELRASELYEQVWQAFSVILPVRSVGVMGDGRTYENVLALRAVTSKDGMTADWARLPYEFLAKVSSRIINEVRGINRVVYDVSSKPPATIEWE</sequence>
<dbReference type="FunFam" id="3.30.300.10:FF:000002">
    <property type="entry name" value="GMP synthase [glutamine-hydrolyzing]"/>
    <property type="match status" value="1"/>
</dbReference>
<feature type="active site" evidence="9">
    <location>
        <position position="181"/>
    </location>
</feature>
<dbReference type="Pfam" id="PF00117">
    <property type="entry name" value="GATase"/>
    <property type="match status" value="1"/>
</dbReference>
<comment type="subunit">
    <text evidence="9">Homodimer.</text>
</comment>
<comment type="function">
    <text evidence="1 9">Catalyzes the synthesis of GMP from XMP.</text>
</comment>
<accession>A0A0F6SGY2</accession>
<dbReference type="NCBIfam" id="TIGR00884">
    <property type="entry name" value="guaA_Cterm"/>
    <property type="match status" value="1"/>
</dbReference>
<proteinExistence type="inferred from homology"/>
<comment type="pathway">
    <text evidence="2 9">Purine metabolism; GMP biosynthesis; GMP from XMP (L-Gln route): step 1/1.</text>
</comment>
<reference evidence="12 13" key="1">
    <citation type="submission" date="2015-03" db="EMBL/GenBank/DDBJ databases">
        <title>Genome assembly of Sandaracinus amylolyticus DSM 53668.</title>
        <authorList>
            <person name="Sharma G."/>
            <person name="Subramanian S."/>
        </authorList>
    </citation>
    <scope>NUCLEOTIDE SEQUENCE [LARGE SCALE GENOMIC DNA]</scope>
    <source>
        <strain evidence="12 13">DSM 53668</strain>
    </source>
</reference>
<evidence type="ECO:0000256" key="5">
    <source>
        <dbReference type="ARBA" id="ARBA00022749"/>
    </source>
</evidence>
<feature type="active site" description="Nucleophile" evidence="9">
    <location>
        <position position="92"/>
    </location>
</feature>
<keyword evidence="8 9" id="KW-0315">Glutamine amidotransferase</keyword>
<evidence type="ECO:0000256" key="2">
    <source>
        <dbReference type="ARBA" id="ARBA00005153"/>
    </source>
</evidence>